<dbReference type="InterPro" id="IPR001509">
    <property type="entry name" value="Epimerase_deHydtase"/>
</dbReference>
<evidence type="ECO:0000313" key="3">
    <source>
        <dbReference type="Proteomes" id="UP000319576"/>
    </source>
</evidence>
<dbReference type="GO" id="GO:0004029">
    <property type="term" value="F:aldehyde dehydrogenase (NAD+) activity"/>
    <property type="evidence" value="ECO:0007669"/>
    <property type="project" value="TreeGrafter"/>
</dbReference>
<dbReference type="Proteomes" id="UP000319576">
    <property type="component" value="Chromosome"/>
</dbReference>
<dbReference type="RefSeq" id="WP_145238483.1">
    <property type="nucleotide sequence ID" value="NZ_CP036273.1"/>
</dbReference>
<evidence type="ECO:0000313" key="2">
    <source>
        <dbReference type="EMBL" id="QDU20621.1"/>
    </source>
</evidence>
<dbReference type="AlphaFoldDB" id="A0A517XT01"/>
<accession>A0A517XT01</accession>
<dbReference type="Gene3D" id="3.40.50.720">
    <property type="entry name" value="NAD(P)-binding Rossmann-like Domain"/>
    <property type="match status" value="1"/>
</dbReference>
<dbReference type="GO" id="GO:0005737">
    <property type="term" value="C:cytoplasm"/>
    <property type="evidence" value="ECO:0007669"/>
    <property type="project" value="TreeGrafter"/>
</dbReference>
<name>A0A517XT01_9BACT</name>
<dbReference type="OrthoDB" id="9811743at2"/>
<organism evidence="2 3">
    <name type="scientific">Urbifossiella limnaea</name>
    <dbReference type="NCBI Taxonomy" id="2528023"/>
    <lineage>
        <taxon>Bacteria</taxon>
        <taxon>Pseudomonadati</taxon>
        <taxon>Planctomycetota</taxon>
        <taxon>Planctomycetia</taxon>
        <taxon>Gemmatales</taxon>
        <taxon>Gemmataceae</taxon>
        <taxon>Urbifossiella</taxon>
    </lineage>
</organism>
<reference evidence="2 3" key="1">
    <citation type="submission" date="2019-02" db="EMBL/GenBank/DDBJ databases">
        <title>Deep-cultivation of Planctomycetes and their phenomic and genomic characterization uncovers novel biology.</title>
        <authorList>
            <person name="Wiegand S."/>
            <person name="Jogler M."/>
            <person name="Boedeker C."/>
            <person name="Pinto D."/>
            <person name="Vollmers J."/>
            <person name="Rivas-Marin E."/>
            <person name="Kohn T."/>
            <person name="Peeters S.H."/>
            <person name="Heuer A."/>
            <person name="Rast P."/>
            <person name="Oberbeckmann S."/>
            <person name="Bunk B."/>
            <person name="Jeske O."/>
            <person name="Meyerdierks A."/>
            <person name="Storesund J.E."/>
            <person name="Kallscheuer N."/>
            <person name="Luecker S."/>
            <person name="Lage O.M."/>
            <person name="Pohl T."/>
            <person name="Merkel B.J."/>
            <person name="Hornburger P."/>
            <person name="Mueller R.-W."/>
            <person name="Bruemmer F."/>
            <person name="Labrenz M."/>
            <person name="Spormann A.M."/>
            <person name="Op den Camp H."/>
            <person name="Overmann J."/>
            <person name="Amann R."/>
            <person name="Jetten M.S.M."/>
            <person name="Mascher T."/>
            <person name="Medema M.H."/>
            <person name="Devos D.P."/>
            <person name="Kaster A.-K."/>
            <person name="Ovreas L."/>
            <person name="Rohde M."/>
            <person name="Galperin M.Y."/>
            <person name="Jogler C."/>
        </authorList>
    </citation>
    <scope>NUCLEOTIDE SEQUENCE [LARGE SCALE GENOMIC DNA]</scope>
    <source>
        <strain evidence="2 3">ETA_A1</strain>
    </source>
</reference>
<dbReference type="InterPro" id="IPR051783">
    <property type="entry name" value="NAD(P)-dependent_oxidoreduct"/>
</dbReference>
<proteinExistence type="predicted"/>
<feature type="domain" description="NAD-dependent epimerase/dehydratase" evidence="1">
    <location>
        <begin position="16"/>
        <end position="230"/>
    </location>
</feature>
<protein>
    <submittedName>
        <fullName evidence="2">NAD dependent epimerase/dehydratase family protein</fullName>
    </submittedName>
</protein>
<dbReference type="EMBL" id="CP036273">
    <property type="protein sequence ID" value="QDU20621.1"/>
    <property type="molecule type" value="Genomic_DNA"/>
</dbReference>
<dbReference type="InterPro" id="IPR036291">
    <property type="entry name" value="NAD(P)-bd_dom_sf"/>
</dbReference>
<evidence type="ECO:0000259" key="1">
    <source>
        <dbReference type="Pfam" id="PF01370"/>
    </source>
</evidence>
<dbReference type="PANTHER" id="PTHR48079:SF6">
    <property type="entry name" value="NAD(P)-BINDING DOMAIN-CONTAINING PROTEIN-RELATED"/>
    <property type="match status" value="1"/>
</dbReference>
<gene>
    <name evidence="2" type="ORF">ETAA1_25770</name>
</gene>
<sequence length="347" mass="36949">MNDWTSEFWAGRQVRVLGGNGFLGRHLVRQLVEQGATVRTLSLGGAPLEIFGVEEVTGDATDPDAVRRVLDGGMVVFVTAGPVGVGGAKARSMGAHTAVIRTALDALPPGARLVLTSSVVTLGATRGAVLTEGCTDGEDVGVEYVRAKRAAEDVALAATGRDVVVVNPGYLFGPDDPGPSVMGDLCLHYWRGHLPFAPPGGINAVDVRDVARGHLLAAERGATGRRYVLGGENVRTPVLFAALAEAAGLRRRFLPRLGPVLITQWMRTLAAGAEVHHRLTGREPFPSFEMVRMNTRCWFASSARAAAELGYRSRPLADSLADAFAWHAARTRVAPRGLNRLWLRPAA</sequence>
<keyword evidence="3" id="KW-1185">Reference proteome</keyword>
<dbReference type="KEGG" id="uli:ETAA1_25770"/>
<dbReference type="PANTHER" id="PTHR48079">
    <property type="entry name" value="PROTEIN YEEZ"/>
    <property type="match status" value="1"/>
</dbReference>
<dbReference type="Pfam" id="PF01370">
    <property type="entry name" value="Epimerase"/>
    <property type="match status" value="1"/>
</dbReference>
<dbReference type="SUPFAM" id="SSF51735">
    <property type="entry name" value="NAD(P)-binding Rossmann-fold domains"/>
    <property type="match status" value="1"/>
</dbReference>